<dbReference type="SUPFAM" id="SSF53474">
    <property type="entry name" value="alpha/beta-Hydrolases"/>
    <property type="match status" value="1"/>
</dbReference>
<dbReference type="STRING" id="1349767.GJA_5244"/>
<evidence type="ECO:0000256" key="1">
    <source>
        <dbReference type="SAM" id="SignalP"/>
    </source>
</evidence>
<dbReference type="AlphaFoldDB" id="W0VDT9"/>
<dbReference type="PANTHER" id="PTHR42972">
    <property type="entry name" value="TOL-PAL SYSTEM PROTEIN TOLB"/>
    <property type="match status" value="1"/>
</dbReference>
<dbReference type="EMBL" id="HG322949">
    <property type="protein sequence ID" value="CDG85840.1"/>
    <property type="molecule type" value="Genomic_DNA"/>
</dbReference>
<dbReference type="PANTHER" id="PTHR42972:SF8">
    <property type="entry name" value="POLYHYDROXYBUTYRATE DEPOLYMERASE"/>
    <property type="match status" value="1"/>
</dbReference>
<organism evidence="2 3">
    <name type="scientific">Janthinobacterium agaricidamnosum NBRC 102515 = DSM 9628</name>
    <dbReference type="NCBI Taxonomy" id="1349767"/>
    <lineage>
        <taxon>Bacteria</taxon>
        <taxon>Pseudomonadati</taxon>
        <taxon>Pseudomonadota</taxon>
        <taxon>Betaproteobacteria</taxon>
        <taxon>Burkholderiales</taxon>
        <taxon>Oxalobacteraceae</taxon>
        <taxon>Janthinobacterium</taxon>
    </lineage>
</organism>
<dbReference type="eggNOG" id="COG3509">
    <property type="taxonomic scope" value="Bacteria"/>
</dbReference>
<name>W0VDT9_9BURK</name>
<dbReference type="HOGENOM" id="CLU_042524_0_0_4"/>
<evidence type="ECO:0000313" key="3">
    <source>
        <dbReference type="Proteomes" id="UP000027604"/>
    </source>
</evidence>
<evidence type="ECO:0000313" key="2">
    <source>
        <dbReference type="EMBL" id="CDG85840.1"/>
    </source>
</evidence>
<dbReference type="InterPro" id="IPR029058">
    <property type="entry name" value="AB_hydrolase_fold"/>
</dbReference>
<dbReference type="Proteomes" id="UP000027604">
    <property type="component" value="Chromosome I"/>
</dbReference>
<dbReference type="KEGG" id="jag:GJA_5244"/>
<accession>W0VDT9</accession>
<feature type="signal peptide" evidence="1">
    <location>
        <begin position="1"/>
        <end position="23"/>
    </location>
</feature>
<dbReference type="EC" id="3.-.-.-" evidence="2"/>
<keyword evidence="2" id="KW-0378">Hydrolase</keyword>
<gene>
    <name evidence="2" type="ORF">GJA_5244</name>
</gene>
<dbReference type="GO" id="GO:0016787">
    <property type="term" value="F:hydrolase activity"/>
    <property type="evidence" value="ECO:0007669"/>
    <property type="project" value="UniProtKB-KW"/>
</dbReference>
<sequence length="365" mass="38989">MHTLPLKTACFIVLGQIALASHAANPAALPAYQADISQTSVSGLSSGAFMAAQFAVAYSGTVIGAGIVAGGPFYCAGAPSIGYYTPYLINAMTTCMDPASKNLPPPVPSVLWSAAQNFERSGDIDPTSNIKQQKVYIFSGSKDETVITQVVNQTKAFYQLAGTPDSQIRYVTNVAAGHAILTDSSQDKACAVTKSPYINDCDFVQARDILQQIYAPLNPPATKLSGKIIAFNQSSFVRSTLSSMSHTAYAYIPQACNSQSCKVHVAFHGCQQGAETIGDHFYARTGYNQVADTNNIIVLYPQANPSPYVPYNPNGCWDFWGYTSANALMPNFYTKTSVQMAAVKAMLDRLAAPRGSKLAVANLPQ</sequence>
<dbReference type="PATRIC" id="fig|1349767.4.peg.1843"/>
<protein>
    <submittedName>
        <fullName evidence="2">Polyhydroxybutyrate depolymerase, putative domain protein</fullName>
        <ecNumber evidence="2">3.-.-.-</ecNumber>
    </submittedName>
</protein>
<reference evidence="2 3" key="1">
    <citation type="journal article" date="2015" name="Genome Announc.">
        <title>Genome Sequence of Mushroom Soft-Rot Pathogen Janthinobacterium agaricidamnosum.</title>
        <authorList>
            <person name="Graupner K."/>
            <person name="Lackner G."/>
            <person name="Hertweck C."/>
        </authorList>
    </citation>
    <scope>NUCLEOTIDE SEQUENCE [LARGE SCALE GENOMIC DNA]</scope>
    <source>
        <strain evidence="3">NBRC 102515 / DSM 9628</strain>
    </source>
</reference>
<proteinExistence type="predicted"/>
<dbReference type="OrthoDB" id="505233at2"/>
<feature type="chain" id="PRO_5004797819" evidence="1">
    <location>
        <begin position="24"/>
        <end position="365"/>
    </location>
</feature>
<keyword evidence="1" id="KW-0732">Signal</keyword>
<keyword evidence="3" id="KW-1185">Reference proteome</keyword>
<dbReference type="Gene3D" id="3.40.50.1820">
    <property type="entry name" value="alpha/beta hydrolase"/>
    <property type="match status" value="2"/>
</dbReference>
<dbReference type="RefSeq" id="WP_051781298.1">
    <property type="nucleotide sequence ID" value="NZ_BCTH01000019.1"/>
</dbReference>